<organism evidence="1">
    <name type="scientific">Salmonella enterica I</name>
    <dbReference type="NCBI Taxonomy" id="59201"/>
    <lineage>
        <taxon>Bacteria</taxon>
        <taxon>Pseudomonadati</taxon>
        <taxon>Pseudomonadota</taxon>
        <taxon>Gammaproteobacteria</taxon>
        <taxon>Enterobacterales</taxon>
        <taxon>Enterobacteriaceae</taxon>
        <taxon>Salmonella</taxon>
    </lineage>
</organism>
<sequence>MHKKHMCPWLLPGLLGLARCAPVPHTYAAIIEAGFYPEGTDLQLVLKIIETARQEIRLMDYSFTSWEVVRFEHSVSTKFSMSKLSSATTATPRWTRQNR</sequence>
<gene>
    <name evidence="1" type="ORF">GB248_22490</name>
</gene>
<evidence type="ECO:0008006" key="2">
    <source>
        <dbReference type="Google" id="ProtNLM"/>
    </source>
</evidence>
<proteinExistence type="predicted"/>
<accession>A0A3U2RPR0</accession>
<reference evidence="1" key="1">
    <citation type="journal article" date="2018" name="Genome Biol.">
        <title>SKESA: strategic k-mer extension for scrupulous assemblies.</title>
        <authorList>
            <person name="Souvorov A."/>
            <person name="Agarwala R."/>
            <person name="Lipman D.J."/>
        </authorList>
    </citation>
    <scope>NUCLEOTIDE SEQUENCE</scope>
    <source>
        <strain evidence="1">Salmonella enterica</strain>
    </source>
</reference>
<evidence type="ECO:0000313" key="1">
    <source>
        <dbReference type="EMBL" id="HAB5168389.1"/>
    </source>
</evidence>
<comment type="caution">
    <text evidence="1">The sequence shown here is derived from an EMBL/GenBank/DDBJ whole genome shotgun (WGS) entry which is preliminary data.</text>
</comment>
<reference evidence="1" key="2">
    <citation type="submission" date="2019-10" db="EMBL/GenBank/DDBJ databases">
        <authorList>
            <consortium name="NCBI Pathogen Detection Project"/>
        </authorList>
    </citation>
    <scope>NUCLEOTIDE SEQUENCE</scope>
    <source>
        <strain evidence="1">Salmonella enterica</strain>
    </source>
</reference>
<dbReference type="EMBL" id="DAAGZG010000047">
    <property type="protein sequence ID" value="HAB5168389.1"/>
    <property type="molecule type" value="Genomic_DNA"/>
</dbReference>
<name>A0A3U2RPR0_SALET</name>
<dbReference type="AlphaFoldDB" id="A0A3U2RPR0"/>
<protein>
    <recommendedName>
        <fullName evidence="2">Endonuclease</fullName>
    </recommendedName>
</protein>